<feature type="binding site" evidence="14">
    <location>
        <position position="143"/>
    </location>
    <ligand>
        <name>FMN</name>
        <dbReference type="ChEBI" id="CHEBI:58210"/>
    </ligand>
</feature>
<keyword evidence="5 12" id="KW-0288">FMN</keyword>
<dbReference type="InterPro" id="IPR035587">
    <property type="entry name" value="DUS-like_FMN-bd"/>
</dbReference>
<evidence type="ECO:0000256" key="11">
    <source>
        <dbReference type="ARBA" id="ARBA00048802"/>
    </source>
</evidence>
<dbReference type="GO" id="GO:0050660">
    <property type="term" value="F:flavin adenine dinucleotide binding"/>
    <property type="evidence" value="ECO:0007669"/>
    <property type="project" value="InterPro"/>
</dbReference>
<evidence type="ECO:0000256" key="6">
    <source>
        <dbReference type="ARBA" id="ARBA00022694"/>
    </source>
</evidence>
<dbReference type="Pfam" id="PF01207">
    <property type="entry name" value="Dus"/>
    <property type="match status" value="1"/>
</dbReference>
<evidence type="ECO:0000313" key="16">
    <source>
        <dbReference type="EMBL" id="RKL65559.1"/>
    </source>
</evidence>
<evidence type="ECO:0000313" key="17">
    <source>
        <dbReference type="Proteomes" id="UP000281498"/>
    </source>
</evidence>
<dbReference type="Gene3D" id="3.20.20.70">
    <property type="entry name" value="Aldolase class I"/>
    <property type="match status" value="1"/>
</dbReference>
<evidence type="ECO:0000256" key="13">
    <source>
        <dbReference type="PIRSR" id="PIRSR006621-1"/>
    </source>
</evidence>
<dbReference type="EC" id="1.3.1.-" evidence="12"/>
<feature type="active site" description="Proton donor" evidence="13">
    <location>
        <position position="105"/>
    </location>
</feature>
<dbReference type="PANTHER" id="PTHR11082">
    <property type="entry name" value="TRNA-DIHYDROURIDINE SYNTHASE"/>
    <property type="match status" value="1"/>
</dbReference>
<reference evidence="16 17" key="1">
    <citation type="submission" date="2017-10" db="EMBL/GenBank/DDBJ databases">
        <title>Bacillus sp. nov., a halophilic bacterium isolated from a Keqin Lake.</title>
        <authorList>
            <person name="Wang H."/>
        </authorList>
    </citation>
    <scope>NUCLEOTIDE SEQUENCE [LARGE SCALE GENOMIC DNA]</scope>
    <source>
        <strain evidence="16 17">KCTC 13187</strain>
    </source>
</reference>
<comment type="function">
    <text evidence="2 12">Catalyzes the synthesis of 5,6-dihydrouridine (D), a modified base found in the D-loop of most tRNAs, via the reduction of the C5-C6 double bond in target uridines.</text>
</comment>
<comment type="caution">
    <text evidence="16">The sequence shown here is derived from an EMBL/GenBank/DDBJ whole genome shotgun (WGS) entry which is preliminary data.</text>
</comment>
<dbReference type="GO" id="GO:0017150">
    <property type="term" value="F:tRNA dihydrouridine synthase activity"/>
    <property type="evidence" value="ECO:0007669"/>
    <property type="project" value="InterPro"/>
</dbReference>
<keyword evidence="3" id="KW-0820">tRNA-binding</keyword>
<dbReference type="InterPro" id="IPR024036">
    <property type="entry name" value="tRNA-dHydroUridine_Synthase_C"/>
</dbReference>
<comment type="cofactor">
    <cofactor evidence="1 12 14">
        <name>FMN</name>
        <dbReference type="ChEBI" id="CHEBI:58210"/>
    </cofactor>
</comment>
<dbReference type="InterPro" id="IPR001269">
    <property type="entry name" value="DUS_fam"/>
</dbReference>
<keyword evidence="6 12" id="KW-0819">tRNA processing</keyword>
<dbReference type="Proteomes" id="UP000281498">
    <property type="component" value="Unassembled WGS sequence"/>
</dbReference>
<organism evidence="16 17">
    <name type="scientific">Salipaludibacillus neizhouensis</name>
    <dbReference type="NCBI Taxonomy" id="885475"/>
    <lineage>
        <taxon>Bacteria</taxon>
        <taxon>Bacillati</taxon>
        <taxon>Bacillota</taxon>
        <taxon>Bacilli</taxon>
        <taxon>Bacillales</taxon>
        <taxon>Bacillaceae</taxon>
    </lineage>
</organism>
<evidence type="ECO:0000256" key="12">
    <source>
        <dbReference type="PIRNR" id="PIRNR006621"/>
    </source>
</evidence>
<dbReference type="RefSeq" id="WP_110937715.1">
    <property type="nucleotide sequence ID" value="NZ_KZ614146.1"/>
</dbReference>
<evidence type="ECO:0000256" key="4">
    <source>
        <dbReference type="ARBA" id="ARBA00022630"/>
    </source>
</evidence>
<evidence type="ECO:0000256" key="10">
    <source>
        <dbReference type="ARBA" id="ARBA00048205"/>
    </source>
</evidence>
<feature type="domain" description="DUS-like FMN-binding" evidence="15">
    <location>
        <begin position="15"/>
        <end position="315"/>
    </location>
</feature>
<dbReference type="InterPro" id="IPR013785">
    <property type="entry name" value="Aldolase_TIM"/>
</dbReference>
<keyword evidence="4 12" id="KW-0285">Flavoprotein</keyword>
<evidence type="ECO:0000256" key="5">
    <source>
        <dbReference type="ARBA" id="ARBA00022643"/>
    </source>
</evidence>
<evidence type="ECO:0000256" key="3">
    <source>
        <dbReference type="ARBA" id="ARBA00022555"/>
    </source>
</evidence>
<dbReference type="PIRSF" id="PIRSF006621">
    <property type="entry name" value="Dus"/>
    <property type="match status" value="1"/>
</dbReference>
<comment type="catalytic activity">
    <reaction evidence="10">
        <text>a 5,6-dihydrouridine in tRNA + NADP(+) = a uridine in tRNA + NADPH + H(+)</text>
        <dbReference type="Rhea" id="RHEA:23624"/>
        <dbReference type="Rhea" id="RHEA-COMP:13339"/>
        <dbReference type="Rhea" id="RHEA-COMP:13887"/>
        <dbReference type="ChEBI" id="CHEBI:15378"/>
        <dbReference type="ChEBI" id="CHEBI:57783"/>
        <dbReference type="ChEBI" id="CHEBI:58349"/>
        <dbReference type="ChEBI" id="CHEBI:65315"/>
        <dbReference type="ChEBI" id="CHEBI:74443"/>
    </reaction>
</comment>
<evidence type="ECO:0000256" key="1">
    <source>
        <dbReference type="ARBA" id="ARBA00001917"/>
    </source>
</evidence>
<protein>
    <recommendedName>
        <fullName evidence="12">tRNA-dihydrouridine synthase</fullName>
        <ecNumber evidence="12">1.3.1.-</ecNumber>
    </recommendedName>
</protein>
<name>A0A3A9JZE8_9BACI</name>
<gene>
    <name evidence="16" type="ORF">CR203_20380</name>
</gene>
<accession>A0A3A9JZE8</accession>
<comment type="catalytic activity">
    <reaction evidence="11">
        <text>a 5,6-dihydrouridine in tRNA + NAD(+) = a uridine in tRNA + NADH + H(+)</text>
        <dbReference type="Rhea" id="RHEA:54452"/>
        <dbReference type="Rhea" id="RHEA-COMP:13339"/>
        <dbReference type="Rhea" id="RHEA-COMP:13887"/>
        <dbReference type="ChEBI" id="CHEBI:15378"/>
        <dbReference type="ChEBI" id="CHEBI:57540"/>
        <dbReference type="ChEBI" id="CHEBI:57945"/>
        <dbReference type="ChEBI" id="CHEBI:65315"/>
        <dbReference type="ChEBI" id="CHEBI:74443"/>
    </reaction>
</comment>
<evidence type="ECO:0000256" key="9">
    <source>
        <dbReference type="ARBA" id="ARBA00023002"/>
    </source>
</evidence>
<keyword evidence="17" id="KW-1185">Reference proteome</keyword>
<dbReference type="Gene3D" id="1.10.1200.80">
    <property type="entry name" value="Putative flavin oxidoreducatase, domain 2"/>
    <property type="match status" value="1"/>
</dbReference>
<dbReference type="InterPro" id="IPR018517">
    <property type="entry name" value="tRNA_hU_synthase_CS"/>
</dbReference>
<keyword evidence="7" id="KW-0521">NADP</keyword>
<dbReference type="CDD" id="cd02801">
    <property type="entry name" value="DUS_like_FMN"/>
    <property type="match status" value="1"/>
</dbReference>
<evidence type="ECO:0000256" key="7">
    <source>
        <dbReference type="ARBA" id="ARBA00022857"/>
    </source>
</evidence>
<feature type="binding site" evidence="14">
    <location>
        <begin position="232"/>
        <end position="233"/>
    </location>
    <ligand>
        <name>FMN</name>
        <dbReference type="ChEBI" id="CHEBI:58210"/>
    </ligand>
</feature>
<dbReference type="PROSITE" id="PS01136">
    <property type="entry name" value="UPF0034"/>
    <property type="match status" value="1"/>
</dbReference>
<dbReference type="SUPFAM" id="SSF51395">
    <property type="entry name" value="FMN-linked oxidoreductases"/>
    <property type="match status" value="1"/>
</dbReference>
<feature type="binding site" evidence="14">
    <location>
        <position position="172"/>
    </location>
    <ligand>
        <name>FMN</name>
        <dbReference type="ChEBI" id="CHEBI:58210"/>
    </ligand>
</feature>
<keyword evidence="8" id="KW-0694">RNA-binding</keyword>
<dbReference type="PANTHER" id="PTHR11082:SF25">
    <property type="entry name" value="DUS-LIKE FMN-BINDING DOMAIN-CONTAINING PROTEIN"/>
    <property type="match status" value="1"/>
</dbReference>
<dbReference type="GO" id="GO:0000049">
    <property type="term" value="F:tRNA binding"/>
    <property type="evidence" value="ECO:0007669"/>
    <property type="project" value="UniProtKB-KW"/>
</dbReference>
<sequence length="327" mass="37322">MTENFWRDLPRPFFILAPMEDVTDVVFRHVVSEAARPDVFFTEFTNTESYCHPKGHQSVRGRLAFTEDEQPLVAHIWGDKPEYFRQMSIGMAEEGFRGIDINMGCPVQNVAANGKGCGLIRRPEVAAELIQAAKAGGLPVSVKTRLGYTDVNEWRGWLTHILKQDIANLSIHLRTKKEMSSVDAHWELIPEIKKLRDHVAPDTLLTINGDIPDRQTGLDLVHQYGVDGVMIGRGIFTNPFAFEKEPKEHSSEEFLDLLRLQLDLHDHYSKEYEPRPFKPLHRFFKIYVRGFRGASELRNQMMNTASTDEVRALLDNFGSNNVDCSIL</sequence>
<dbReference type="OrthoDB" id="9764501at2"/>
<proteinExistence type="inferred from homology"/>
<evidence type="ECO:0000256" key="2">
    <source>
        <dbReference type="ARBA" id="ARBA00002790"/>
    </source>
</evidence>
<comment type="similarity">
    <text evidence="12">Belongs to the dus family.</text>
</comment>
<dbReference type="AlphaFoldDB" id="A0A3A9JZE8"/>
<keyword evidence="14" id="KW-0547">Nucleotide-binding</keyword>
<keyword evidence="9 12" id="KW-0560">Oxidoreductase</keyword>
<evidence type="ECO:0000256" key="8">
    <source>
        <dbReference type="ARBA" id="ARBA00022884"/>
    </source>
</evidence>
<dbReference type="EMBL" id="PDOE01000015">
    <property type="protein sequence ID" value="RKL65559.1"/>
    <property type="molecule type" value="Genomic_DNA"/>
</dbReference>
<evidence type="ECO:0000259" key="15">
    <source>
        <dbReference type="Pfam" id="PF01207"/>
    </source>
</evidence>
<evidence type="ECO:0000256" key="14">
    <source>
        <dbReference type="PIRSR" id="PIRSR006621-2"/>
    </source>
</evidence>